<accession>A0A1V3X3Y1</accession>
<evidence type="ECO:0000256" key="1">
    <source>
        <dbReference type="SAM" id="MobiDB-lite"/>
    </source>
</evidence>
<organism evidence="2 3">
    <name type="scientific">Mycobacterium kansasii</name>
    <dbReference type="NCBI Taxonomy" id="1768"/>
    <lineage>
        <taxon>Bacteria</taxon>
        <taxon>Bacillati</taxon>
        <taxon>Actinomycetota</taxon>
        <taxon>Actinomycetes</taxon>
        <taxon>Mycobacteriales</taxon>
        <taxon>Mycobacteriaceae</taxon>
        <taxon>Mycobacterium</taxon>
    </lineage>
</organism>
<feature type="compositionally biased region" description="Low complexity" evidence="1">
    <location>
        <begin position="34"/>
        <end position="49"/>
    </location>
</feature>
<sequence length="80" mass="8182">MRKASAAALLVAASIILTVCLAPVGCGSNVGEKASGTTSSSAKSSASFARPRRRSTRLIALIENPQVCSPKFLTCEQGSV</sequence>
<keyword evidence="2" id="KW-0449">Lipoprotein</keyword>
<comment type="caution">
    <text evidence="2">The sequence shown here is derived from an EMBL/GenBank/DDBJ whole genome shotgun (WGS) entry which is preliminary data.</text>
</comment>
<dbReference type="Proteomes" id="UP000189229">
    <property type="component" value="Unassembled WGS sequence"/>
</dbReference>
<reference evidence="2 3" key="1">
    <citation type="submission" date="2017-02" db="EMBL/GenBank/DDBJ databases">
        <title>Complete genome sequences of Mycobacterium kansasii strains isolated from rhesus macaques.</title>
        <authorList>
            <person name="Panda A."/>
            <person name="Nagaraj S."/>
            <person name="Zhao X."/>
            <person name="Tettelin H."/>
            <person name="Detolla L.J."/>
        </authorList>
    </citation>
    <scope>NUCLEOTIDE SEQUENCE [LARGE SCALE GENOMIC DNA]</scope>
    <source>
        <strain evidence="2 3">11-3813</strain>
    </source>
</reference>
<evidence type="ECO:0000313" key="3">
    <source>
        <dbReference type="Proteomes" id="UP000189229"/>
    </source>
</evidence>
<feature type="region of interest" description="Disordered" evidence="1">
    <location>
        <begin position="30"/>
        <end position="52"/>
    </location>
</feature>
<dbReference type="EMBL" id="MVBM01000004">
    <property type="protein sequence ID" value="OOK73802.1"/>
    <property type="molecule type" value="Genomic_DNA"/>
</dbReference>
<protein>
    <submittedName>
        <fullName evidence="2">Putative lipoprotein</fullName>
    </submittedName>
</protein>
<evidence type="ECO:0000313" key="2">
    <source>
        <dbReference type="EMBL" id="OOK73802.1"/>
    </source>
</evidence>
<name>A0A1V3X3Y1_MYCKA</name>
<gene>
    <name evidence="2" type="ORF">BZL30_4479</name>
</gene>
<dbReference type="AlphaFoldDB" id="A0A1V3X3Y1"/>
<proteinExistence type="predicted"/>